<protein>
    <submittedName>
        <fullName evidence="2">Uncharacterized protein</fullName>
    </submittedName>
</protein>
<organism evidence="2">
    <name type="scientific">Amphimedon queenslandica</name>
    <name type="common">Sponge</name>
    <dbReference type="NCBI Taxonomy" id="400682"/>
    <lineage>
        <taxon>Eukaryota</taxon>
        <taxon>Metazoa</taxon>
        <taxon>Porifera</taxon>
        <taxon>Demospongiae</taxon>
        <taxon>Heteroscleromorpha</taxon>
        <taxon>Haplosclerida</taxon>
        <taxon>Niphatidae</taxon>
        <taxon>Amphimedon</taxon>
    </lineage>
</organism>
<keyword evidence="1" id="KW-0732">Signal</keyword>
<dbReference type="InParanoid" id="A0A1X7UAC2"/>
<evidence type="ECO:0000256" key="1">
    <source>
        <dbReference type="SAM" id="SignalP"/>
    </source>
</evidence>
<dbReference type="AlphaFoldDB" id="A0A1X7UAC2"/>
<name>A0A1X7UAC2_AMPQE</name>
<accession>A0A1X7UAC2</accession>
<dbReference type="OrthoDB" id="5988461at2759"/>
<reference evidence="2" key="1">
    <citation type="submission" date="2017-05" db="UniProtKB">
        <authorList>
            <consortium name="EnsemblMetazoa"/>
        </authorList>
    </citation>
    <scope>IDENTIFICATION</scope>
</reference>
<dbReference type="EnsemblMetazoa" id="Aqu2.1.24705_001">
    <property type="protein sequence ID" value="Aqu2.1.24705_001"/>
    <property type="gene ID" value="Aqu2.1.24705"/>
</dbReference>
<sequence length="245" mass="28060">QPFINALLLDVLVFTIELPGSLEEKESLLQKNIIISVRHSDVVQLSSLQEVRLLENKVKNLEEAVVSNDVMISHLVKQLDTFTQSKCFHNKGKAINEVEDQQRRRKIAKLRESCKLALWFADSFNIDLLAIYFQVEDSNDTIQLQYKDSCVASSAINLSTTTNQILYLLDHFAVFDELYHELSMICPLLPRSHIIRKLRTSLSNNVEIIRLPTPYFGAYRPVIPAIKSALQTYESFILILHNICS</sequence>
<feature type="chain" id="PRO_5010868930" evidence="1">
    <location>
        <begin position="24"/>
        <end position="245"/>
    </location>
</feature>
<feature type="signal peptide" evidence="1">
    <location>
        <begin position="1"/>
        <end position="23"/>
    </location>
</feature>
<proteinExistence type="predicted"/>
<evidence type="ECO:0000313" key="2">
    <source>
        <dbReference type="EnsemblMetazoa" id="Aqu2.1.24705_001"/>
    </source>
</evidence>